<dbReference type="EMBL" id="CAJVCH010227586">
    <property type="protein sequence ID" value="CAG7732259.1"/>
    <property type="molecule type" value="Genomic_DNA"/>
</dbReference>
<organism evidence="1 2">
    <name type="scientific">Allacma fusca</name>
    <dbReference type="NCBI Taxonomy" id="39272"/>
    <lineage>
        <taxon>Eukaryota</taxon>
        <taxon>Metazoa</taxon>
        <taxon>Ecdysozoa</taxon>
        <taxon>Arthropoda</taxon>
        <taxon>Hexapoda</taxon>
        <taxon>Collembola</taxon>
        <taxon>Symphypleona</taxon>
        <taxon>Sminthuridae</taxon>
        <taxon>Allacma</taxon>
    </lineage>
</organism>
<sequence length="242" mass="27228">ENCGKTKEIPWDARTLSPWTVAIFVRKNLRSPFRYFLTGTIGCPTTVMTTFGGSYGQPSYKNTSRSYHISSPSHFLVVAGIRSTDLNGTDEFSQMVNVSYILPYNGNSNGSEEYHLVIFRLETRINLDTPYARSICQPYGVVPSLHALGYKGRYSDILKHERNNEPTFISGFDSPINEGGRRKIVRFSATASNDAGCLNTYKYYYRTEPDEIFCLVINHGEGASERTCMSHGSLKLFKPRAV</sequence>
<comment type="caution">
    <text evidence="1">The sequence shown here is derived from an EMBL/GenBank/DDBJ whole genome shotgun (WGS) entry which is preliminary data.</text>
</comment>
<accession>A0A8J2P5W8</accession>
<dbReference type="AlphaFoldDB" id="A0A8J2P5W8"/>
<name>A0A8J2P5W8_9HEXA</name>
<evidence type="ECO:0000313" key="1">
    <source>
        <dbReference type="EMBL" id="CAG7732259.1"/>
    </source>
</evidence>
<feature type="non-terminal residue" evidence="1">
    <location>
        <position position="1"/>
    </location>
</feature>
<keyword evidence="2" id="KW-1185">Reference proteome</keyword>
<proteinExistence type="predicted"/>
<gene>
    <name evidence="1" type="ORF">AFUS01_LOCUS20783</name>
</gene>
<reference evidence="1" key="1">
    <citation type="submission" date="2021-06" db="EMBL/GenBank/DDBJ databases">
        <authorList>
            <person name="Hodson N. C."/>
            <person name="Mongue J. A."/>
            <person name="Jaron S. K."/>
        </authorList>
    </citation>
    <scope>NUCLEOTIDE SEQUENCE</scope>
</reference>
<evidence type="ECO:0000313" key="2">
    <source>
        <dbReference type="Proteomes" id="UP000708208"/>
    </source>
</evidence>
<dbReference type="Proteomes" id="UP000708208">
    <property type="component" value="Unassembled WGS sequence"/>
</dbReference>
<feature type="non-terminal residue" evidence="1">
    <location>
        <position position="242"/>
    </location>
</feature>
<protein>
    <submittedName>
        <fullName evidence="1">Uncharacterized protein</fullName>
    </submittedName>
</protein>